<reference evidence="2 3" key="1">
    <citation type="submission" date="2016-04" db="EMBL/GenBank/DDBJ databases">
        <title>Deep-sea bacteria in the southern Pacific.</title>
        <authorList>
            <person name="Tang K."/>
        </authorList>
    </citation>
    <scope>NUCLEOTIDE SEQUENCE [LARGE SCALE GENOMIC DNA]</scope>
    <source>
        <strain evidence="2 3">JLT2014</strain>
    </source>
</reference>
<protein>
    <recommendedName>
        <fullName evidence="1">SnoaL-like domain-containing protein</fullName>
    </recommendedName>
</protein>
<proteinExistence type="predicted"/>
<dbReference type="STRING" id="1250539.Ga0080574_TMP4606"/>
<gene>
    <name evidence="2" type="ORF">Ga0080574_TMP4606</name>
</gene>
<accession>A0A1P8UZW0</accession>
<dbReference type="InterPro" id="IPR037401">
    <property type="entry name" value="SnoaL-like"/>
</dbReference>
<dbReference type="Pfam" id="PF12680">
    <property type="entry name" value="SnoaL_2"/>
    <property type="match status" value="1"/>
</dbReference>
<dbReference type="EMBL" id="CP015093">
    <property type="protein sequence ID" value="APZ54940.1"/>
    <property type="molecule type" value="Genomic_DNA"/>
</dbReference>
<dbReference type="KEGG" id="paby:Ga0080574_TMP4606"/>
<evidence type="ECO:0000259" key="1">
    <source>
        <dbReference type="Pfam" id="PF12680"/>
    </source>
</evidence>
<organism evidence="2 3">
    <name type="scientific">Salipiger abyssi</name>
    <dbReference type="NCBI Taxonomy" id="1250539"/>
    <lineage>
        <taxon>Bacteria</taxon>
        <taxon>Pseudomonadati</taxon>
        <taxon>Pseudomonadota</taxon>
        <taxon>Alphaproteobacteria</taxon>
        <taxon>Rhodobacterales</taxon>
        <taxon>Roseobacteraceae</taxon>
        <taxon>Salipiger</taxon>
    </lineage>
</organism>
<sequence>MLDKPDTAAPAEMLTRRFLEALFAGDMGQVLDMVAPDAVFIPARREASAANPLFGTYSGPEGAALFFGRFGDLFTPERFDIAAGVGDARRACLFGRLRHIVRATGKTFASDWALVTEWQGGKLVLYHFYEDTAALAEAMSA</sequence>
<dbReference type="SUPFAM" id="SSF54427">
    <property type="entry name" value="NTF2-like"/>
    <property type="match status" value="1"/>
</dbReference>
<name>A0A1P8UZW0_9RHOB</name>
<evidence type="ECO:0000313" key="2">
    <source>
        <dbReference type="EMBL" id="APZ54940.1"/>
    </source>
</evidence>
<dbReference type="AlphaFoldDB" id="A0A1P8UZW0"/>
<feature type="domain" description="SnoaL-like" evidence="1">
    <location>
        <begin position="16"/>
        <end position="125"/>
    </location>
</feature>
<keyword evidence="3" id="KW-1185">Reference proteome</keyword>
<dbReference type="RefSeq" id="WP_076705208.1">
    <property type="nucleotide sequence ID" value="NZ_CP015093.1"/>
</dbReference>
<dbReference type="Proteomes" id="UP000187059">
    <property type="component" value="Chromosome"/>
</dbReference>
<dbReference type="Gene3D" id="3.10.450.50">
    <property type="match status" value="1"/>
</dbReference>
<dbReference type="OrthoDB" id="7869337at2"/>
<evidence type="ECO:0000313" key="3">
    <source>
        <dbReference type="Proteomes" id="UP000187059"/>
    </source>
</evidence>
<dbReference type="InterPro" id="IPR032710">
    <property type="entry name" value="NTF2-like_dom_sf"/>
</dbReference>